<dbReference type="PROSITE" id="PS50103">
    <property type="entry name" value="ZF_C3H1"/>
    <property type="match status" value="1"/>
</dbReference>
<evidence type="ECO:0000313" key="7">
    <source>
        <dbReference type="EMBL" id="SZX65656.1"/>
    </source>
</evidence>
<dbReference type="PANTHER" id="PTHR14493">
    <property type="entry name" value="UNKEMPT FAMILY MEMBER"/>
    <property type="match status" value="1"/>
</dbReference>
<keyword evidence="8" id="KW-1185">Reference proteome</keyword>
<evidence type="ECO:0000256" key="1">
    <source>
        <dbReference type="ARBA" id="ARBA00022723"/>
    </source>
</evidence>
<dbReference type="Gene3D" id="3.30.1370.210">
    <property type="match status" value="1"/>
</dbReference>
<organism evidence="7 8">
    <name type="scientific">Tetradesmus obliquus</name>
    <name type="common">Green alga</name>
    <name type="synonym">Acutodesmus obliquus</name>
    <dbReference type="NCBI Taxonomy" id="3088"/>
    <lineage>
        <taxon>Eukaryota</taxon>
        <taxon>Viridiplantae</taxon>
        <taxon>Chlorophyta</taxon>
        <taxon>core chlorophytes</taxon>
        <taxon>Chlorophyceae</taxon>
        <taxon>CS clade</taxon>
        <taxon>Sphaeropleales</taxon>
        <taxon>Scenedesmaceae</taxon>
        <taxon>Tetradesmus</taxon>
    </lineage>
</organism>
<sequence length="495" mass="53097">MMGQRGRSDEEIVLFFKVFPCNKNYNHDFAACFNTHPGDKARRRCLLQHSYSAKMCPEMKNSGNCPRGDACHMTHSLYEYWLHPQRYRTKMCKDARGCNRLFCFFAHHESEIRLPSAAPQPLPSFSAILAKTGGEASSTMAAAVAAAADAAGCSQGLLCQPHMPHLPHVPAPPTPMKHADPAAQQVLLRQLSPPQQQQVLGLSFDNGSSSSLFRGCSDVIDAAALLMPMQLRDAGKRCSFEYSISEPGDASCSNSNSSNVLPVLELPPGLGCAYPANNSMACGSNNSPGSFSVAYMVDSVSPVPPLFVQGGIGGCMPPQQQQQQQQFLPAAGASSGVYQPQHQQQQQQLASMDPIALSAMLQRMSVTSPDMQLQQLQVPVSQPTQPALSSPAQLLQQQQVLMMPQQQQQQLLQLVSAPPAALAPPSAMMMPAAATGVRPQLLMPGAAGVGGGLMHVASPSGLQQQQQQQQLLPATGGFDVSALCGQHYTLQQLQW</sequence>
<dbReference type="EMBL" id="FNXT01000654">
    <property type="protein sequence ID" value="SZX65656.1"/>
    <property type="molecule type" value="Genomic_DNA"/>
</dbReference>
<evidence type="ECO:0000256" key="5">
    <source>
        <dbReference type="PROSITE-ProRule" id="PRU00723"/>
    </source>
</evidence>
<accession>A0A383VML3</accession>
<keyword evidence="2 5" id="KW-0863">Zinc-finger</keyword>
<name>A0A383VML3_TETOB</name>
<dbReference type="InterPro" id="IPR057444">
    <property type="entry name" value="Znf-CCCH_AtC3H23-like"/>
</dbReference>
<evidence type="ECO:0000256" key="4">
    <source>
        <dbReference type="ARBA" id="ARBA00023125"/>
    </source>
</evidence>
<dbReference type="GO" id="GO:0003677">
    <property type="term" value="F:DNA binding"/>
    <property type="evidence" value="ECO:0007669"/>
    <property type="project" value="UniProtKB-KW"/>
</dbReference>
<evidence type="ECO:0000313" key="8">
    <source>
        <dbReference type="Proteomes" id="UP000256970"/>
    </source>
</evidence>
<keyword evidence="1 5" id="KW-0479">Metal-binding</keyword>
<keyword evidence="4" id="KW-0238">DNA-binding</keyword>
<dbReference type="GO" id="GO:0008270">
    <property type="term" value="F:zinc ion binding"/>
    <property type="evidence" value="ECO:0007669"/>
    <property type="project" value="UniProtKB-KW"/>
</dbReference>
<dbReference type="PANTHER" id="PTHR14493:SF50">
    <property type="entry name" value="RING FINGER PROTEIN UNKEMPT"/>
    <property type="match status" value="1"/>
</dbReference>
<keyword evidence="3 5" id="KW-0862">Zinc</keyword>
<protein>
    <recommendedName>
        <fullName evidence="6">C3H1-type domain-containing protein</fullName>
    </recommendedName>
</protein>
<evidence type="ECO:0000256" key="3">
    <source>
        <dbReference type="ARBA" id="ARBA00022833"/>
    </source>
</evidence>
<dbReference type="AlphaFoldDB" id="A0A383VML3"/>
<evidence type="ECO:0000256" key="2">
    <source>
        <dbReference type="ARBA" id="ARBA00022771"/>
    </source>
</evidence>
<reference evidence="7 8" key="1">
    <citation type="submission" date="2016-10" db="EMBL/GenBank/DDBJ databases">
        <authorList>
            <person name="Cai Z."/>
        </authorList>
    </citation>
    <scope>NUCLEOTIDE SEQUENCE [LARGE SCALE GENOMIC DNA]</scope>
</reference>
<dbReference type="Proteomes" id="UP000256970">
    <property type="component" value="Unassembled WGS sequence"/>
</dbReference>
<proteinExistence type="predicted"/>
<gene>
    <name evidence="7" type="ORF">BQ4739_LOCUS6128</name>
</gene>
<evidence type="ECO:0000259" key="6">
    <source>
        <dbReference type="PROSITE" id="PS50103"/>
    </source>
</evidence>
<feature type="zinc finger region" description="C3H1-type" evidence="5">
    <location>
        <begin position="50"/>
        <end position="78"/>
    </location>
</feature>
<dbReference type="Pfam" id="PF25512">
    <property type="entry name" value="zf-CCCH_AtC3H23"/>
    <property type="match status" value="1"/>
</dbReference>
<dbReference type="InterPro" id="IPR045234">
    <property type="entry name" value="Unkempt-like"/>
</dbReference>
<dbReference type="InterPro" id="IPR000571">
    <property type="entry name" value="Znf_CCCH"/>
</dbReference>
<feature type="domain" description="C3H1-type" evidence="6">
    <location>
        <begin position="50"/>
        <end position="78"/>
    </location>
</feature>